<dbReference type="InterPro" id="IPR004242">
    <property type="entry name" value="Transposase_21"/>
</dbReference>
<evidence type="ECO:0000256" key="1">
    <source>
        <dbReference type="SAM" id="MobiDB-lite"/>
    </source>
</evidence>
<organism evidence="4 5">
    <name type="scientific">Castilleja foliolosa</name>
    <dbReference type="NCBI Taxonomy" id="1961234"/>
    <lineage>
        <taxon>Eukaryota</taxon>
        <taxon>Viridiplantae</taxon>
        <taxon>Streptophyta</taxon>
        <taxon>Embryophyta</taxon>
        <taxon>Tracheophyta</taxon>
        <taxon>Spermatophyta</taxon>
        <taxon>Magnoliopsida</taxon>
        <taxon>eudicotyledons</taxon>
        <taxon>Gunneridae</taxon>
        <taxon>Pentapetalae</taxon>
        <taxon>asterids</taxon>
        <taxon>lamiids</taxon>
        <taxon>Lamiales</taxon>
        <taxon>Orobanchaceae</taxon>
        <taxon>Pedicularideae</taxon>
        <taxon>Castillejinae</taxon>
        <taxon>Castilleja</taxon>
    </lineage>
</organism>
<dbReference type="InterPro" id="IPR038765">
    <property type="entry name" value="Papain-like_cys_pep_sf"/>
</dbReference>
<dbReference type="Proteomes" id="UP001632038">
    <property type="component" value="Unassembled WGS sequence"/>
</dbReference>
<keyword evidence="5" id="KW-1185">Reference proteome</keyword>
<evidence type="ECO:0008006" key="6">
    <source>
        <dbReference type="Google" id="ProtNLM"/>
    </source>
</evidence>
<protein>
    <recommendedName>
        <fullName evidence="6">Transposase</fullName>
    </recommendedName>
</protein>
<evidence type="ECO:0000259" key="2">
    <source>
        <dbReference type="Pfam" id="PF13963"/>
    </source>
</evidence>
<feature type="region of interest" description="Disordered" evidence="1">
    <location>
        <begin position="746"/>
        <end position="769"/>
    </location>
</feature>
<dbReference type="Pfam" id="PF13963">
    <property type="entry name" value="Transpos_assoc"/>
    <property type="match status" value="1"/>
</dbReference>
<evidence type="ECO:0000313" key="4">
    <source>
        <dbReference type="EMBL" id="KAL3619639.1"/>
    </source>
</evidence>
<evidence type="ECO:0000313" key="5">
    <source>
        <dbReference type="Proteomes" id="UP001632038"/>
    </source>
</evidence>
<dbReference type="PANTHER" id="PTHR10775:SF180">
    <property type="entry name" value="TRANSPOSON, EN_SPM-LIKE, TRANSPOSASE-ASSOCIATED DOMAIN PROTEIN-RELATED"/>
    <property type="match status" value="1"/>
</dbReference>
<dbReference type="InterPro" id="IPR029480">
    <property type="entry name" value="Transpos_assoc"/>
</dbReference>
<dbReference type="Pfam" id="PF02992">
    <property type="entry name" value="Transposase_21"/>
    <property type="match status" value="1"/>
</dbReference>
<dbReference type="SUPFAM" id="SSF54001">
    <property type="entry name" value="Cysteine proteinases"/>
    <property type="match status" value="1"/>
</dbReference>
<accession>A0ABD3BR17</accession>
<reference evidence="5" key="1">
    <citation type="journal article" date="2024" name="IScience">
        <title>Strigolactones Initiate the Formation of Haustorium-like Structures in Castilleja.</title>
        <authorList>
            <person name="Buerger M."/>
            <person name="Peterson D."/>
            <person name="Chory J."/>
        </authorList>
    </citation>
    <scope>NUCLEOTIDE SEQUENCE [LARGE SCALE GENOMIC DNA]</scope>
</reference>
<dbReference type="PANTHER" id="PTHR10775">
    <property type="entry name" value="OS08G0208400 PROTEIN"/>
    <property type="match status" value="1"/>
</dbReference>
<sequence length="1263" mass="143468">MDRSWISAKRTSVEYENGVEEFLEFASSHVGSVNANEKFFCPCVKCLNDKILTVGEIREHLICDGFNKKYTRWIWHGEVDMPDVSRHEEVGNEEVGNEEVVEDMDEDNLEELINDIGAEAFEQTHINRSYNTLSADADKSLYPGCKKFSRLSATLKLISLKAAHGWSDKSFTELLGVLKSMLPENNELPDSNYMAKKILCPLGLGYKKIHSCPNDCILYRKDNKKLHECPKCGISRYKKSDDDDVGYDAHTKKTPAKVLWYLPIIPRFKRLFASPTEAKNLRWHADERINDGQLRHPADLPQWKKIDQLYPSFGDEPRNLRLGLCTDGMNPYGNLSSQHSAWPVLLVIYNLSPLMCMKRKYIMLSMMISGPKQPGNDIDVYLEPLIDYLKKLFVEGVDVFDSYKREIFKMHAMIFCTINDFPAYDNLSGYSNKGHKACPKCGERTCYHQLQHGRKTVYLGYRKWLKPSHPYRKLMKAFNGKQENDIAPNVLTPEQVYDQVKNISVTFGKTQMQQRGEKNLWKKRSIFFELPYWKSLEVKHCIDVMHVEKNVSESLTGTLLNIQGKTKDNLNARKDMEAMGIRKDLAPVVHGKRIYLPPACYTLSKTEKKSLCECLRGVKVPQGFASNVKRLVSIKDIKLLGLKSHDHHVLMQQLLPVAIRGILPKKVRNTISRLCFFFSAICRKVIDPRVLDELEDDAAIILCQLEIKEKRLKAQQIQSNNKCPQRCSRGGYEVLTQKIIDEKYKARKEASEDPSEIIQPPSPPSRHEAWKRARMKPSGEYINQETSAIAEKIDALEQEASSGSFTPTGRNDILAVAIGKPDHPSRVRGVGTGYTVRTYFGKQGHSTDGMVSREEVAAIVADMKAQMQAEMKAEMMMIMSSQATSAAEPQTPVNNSAKGSCAAEVMPSEQHDEHVGNDVGDYALYVEDPQKRLVAYGRIHELGSNIHHRKMKDDEVRVSVERVVVADAAVPFPTEEVEKVGEALNQFISWPRRLVVQNVKQVISQRVLFPKMSSQVNEAPLTQTMDKTDVLKTLWFAAADIKEPKKVCIEGGIVSLTRTSVYINHVDIMGLLATGTISSAVMKFYNICLFKILQSSGRADRYGLMSPLTIQSHGNNEDMGLIRNRIGEGVFDCFLLPVYDKGWELMAICPKYGCVTWFSCLAKGKKQKKKIPEMIETAFEAYQVVKGMRSNTLTKPKWVYPKCCQQDVGDAECGLFVMRHMLEIIKLDIASSFEKVLDMEEPYSNDDIDDVRRRWAESFLEVI</sequence>
<proteinExistence type="predicted"/>
<gene>
    <name evidence="4" type="ORF">CASFOL_034551</name>
</gene>
<feature type="domain" description="Transposase-associated" evidence="2">
    <location>
        <begin position="3"/>
        <end position="78"/>
    </location>
</feature>
<evidence type="ECO:0000259" key="3">
    <source>
        <dbReference type="Pfam" id="PF26133"/>
    </source>
</evidence>
<feature type="domain" description="DUF8039" evidence="3">
    <location>
        <begin position="928"/>
        <end position="996"/>
    </location>
</feature>
<dbReference type="InterPro" id="IPR058352">
    <property type="entry name" value="DUF8039"/>
</dbReference>
<name>A0ABD3BR17_9LAMI</name>
<comment type="caution">
    <text evidence="4">The sequence shown here is derived from an EMBL/GenBank/DDBJ whole genome shotgun (WGS) entry which is preliminary data.</text>
</comment>
<dbReference type="AlphaFoldDB" id="A0ABD3BR17"/>
<dbReference type="EMBL" id="JAVIJP010000066">
    <property type="protein sequence ID" value="KAL3619639.1"/>
    <property type="molecule type" value="Genomic_DNA"/>
</dbReference>
<dbReference type="Pfam" id="PF26133">
    <property type="entry name" value="DUF8039"/>
    <property type="match status" value="1"/>
</dbReference>
<dbReference type="Gene3D" id="3.40.395.10">
    <property type="entry name" value="Adenoviral Proteinase, Chain A"/>
    <property type="match status" value="1"/>
</dbReference>